<reference evidence="12 13" key="1">
    <citation type="journal article" date="2015" name="Stand. Genomic Sci.">
        <title>Genomic Encyclopedia of Bacterial and Archaeal Type Strains, Phase III: the genomes of soil and plant-associated and newly described type strains.</title>
        <authorList>
            <person name="Whitman W.B."/>
            <person name="Woyke T."/>
            <person name="Klenk H.P."/>
            <person name="Zhou Y."/>
            <person name="Lilburn T.G."/>
            <person name="Beck B.J."/>
            <person name="De Vos P."/>
            <person name="Vandamme P."/>
            <person name="Eisen J.A."/>
            <person name="Garrity G."/>
            <person name="Hugenholtz P."/>
            <person name="Kyrpides N.C."/>
        </authorList>
    </citation>
    <scope>NUCLEOTIDE SEQUENCE [LARGE SCALE GENOMIC DNA]</scope>
    <source>
        <strain evidence="12 13">CGMCC 1.10136</strain>
    </source>
</reference>
<dbReference type="InterPro" id="IPR004358">
    <property type="entry name" value="Sig_transdc_His_kin-like_C"/>
</dbReference>
<dbReference type="InterPro" id="IPR036097">
    <property type="entry name" value="HisK_dim/P_sf"/>
</dbReference>
<dbReference type="SMART" id="SM00387">
    <property type="entry name" value="HATPase_c"/>
    <property type="match status" value="1"/>
</dbReference>
<evidence type="ECO:0000256" key="10">
    <source>
        <dbReference type="SAM" id="Phobius"/>
    </source>
</evidence>
<dbReference type="SUPFAM" id="SSF55874">
    <property type="entry name" value="ATPase domain of HSP90 chaperone/DNA topoisomerase II/histidine kinase"/>
    <property type="match status" value="1"/>
</dbReference>
<dbReference type="Pfam" id="PF00512">
    <property type="entry name" value="HisKA"/>
    <property type="match status" value="1"/>
</dbReference>
<comment type="caution">
    <text evidence="12">The sequence shown here is derived from an EMBL/GenBank/DDBJ whole genome shotgun (WGS) entry which is preliminary data.</text>
</comment>
<keyword evidence="7 12" id="KW-0418">Kinase</keyword>
<keyword evidence="13" id="KW-1185">Reference proteome</keyword>
<dbReference type="Gene3D" id="1.10.287.130">
    <property type="match status" value="1"/>
</dbReference>
<dbReference type="SMART" id="SM00388">
    <property type="entry name" value="HisKA"/>
    <property type="match status" value="1"/>
</dbReference>
<dbReference type="AlphaFoldDB" id="A0A562M3A5"/>
<evidence type="ECO:0000256" key="3">
    <source>
        <dbReference type="ARBA" id="ARBA00012438"/>
    </source>
</evidence>
<dbReference type="GO" id="GO:0000155">
    <property type="term" value="F:phosphorelay sensor kinase activity"/>
    <property type="evidence" value="ECO:0007669"/>
    <property type="project" value="InterPro"/>
</dbReference>
<dbReference type="RefSeq" id="WP_144810907.1">
    <property type="nucleotide sequence ID" value="NZ_VLKP01000001.1"/>
</dbReference>
<dbReference type="InterPro" id="IPR003594">
    <property type="entry name" value="HATPase_dom"/>
</dbReference>
<evidence type="ECO:0000256" key="7">
    <source>
        <dbReference type="ARBA" id="ARBA00022777"/>
    </source>
</evidence>
<name>A0A562M3A5_9GAMM</name>
<evidence type="ECO:0000256" key="9">
    <source>
        <dbReference type="ARBA" id="ARBA00023136"/>
    </source>
</evidence>
<evidence type="ECO:0000256" key="2">
    <source>
        <dbReference type="ARBA" id="ARBA00004370"/>
    </source>
</evidence>
<proteinExistence type="predicted"/>
<dbReference type="EMBL" id="VLKP01000001">
    <property type="protein sequence ID" value="TWI14081.1"/>
    <property type="molecule type" value="Genomic_DNA"/>
</dbReference>
<evidence type="ECO:0000256" key="6">
    <source>
        <dbReference type="ARBA" id="ARBA00022692"/>
    </source>
</evidence>
<comment type="catalytic activity">
    <reaction evidence="1">
        <text>ATP + protein L-histidine = ADP + protein N-phospho-L-histidine.</text>
        <dbReference type="EC" id="2.7.13.3"/>
    </reaction>
</comment>
<dbReference type="Proteomes" id="UP000316471">
    <property type="component" value="Unassembled WGS sequence"/>
</dbReference>
<keyword evidence="6 10" id="KW-0812">Transmembrane</keyword>
<evidence type="ECO:0000256" key="4">
    <source>
        <dbReference type="ARBA" id="ARBA00022553"/>
    </source>
</evidence>
<evidence type="ECO:0000256" key="5">
    <source>
        <dbReference type="ARBA" id="ARBA00022679"/>
    </source>
</evidence>
<dbReference type="InterPro" id="IPR036890">
    <property type="entry name" value="HATPase_C_sf"/>
</dbReference>
<evidence type="ECO:0000313" key="13">
    <source>
        <dbReference type="Proteomes" id="UP000316471"/>
    </source>
</evidence>
<dbReference type="SUPFAM" id="SSF47384">
    <property type="entry name" value="Homodimeric domain of signal transducing histidine kinase"/>
    <property type="match status" value="1"/>
</dbReference>
<dbReference type="InterPro" id="IPR003661">
    <property type="entry name" value="HisK_dim/P_dom"/>
</dbReference>
<feature type="transmembrane region" description="Helical" evidence="10">
    <location>
        <begin position="12"/>
        <end position="35"/>
    </location>
</feature>
<dbReference type="OrthoDB" id="9121563at2"/>
<feature type="domain" description="Histidine kinase" evidence="11">
    <location>
        <begin position="221"/>
        <end position="427"/>
    </location>
</feature>
<comment type="subcellular location">
    <subcellularLocation>
        <location evidence="2">Membrane</location>
    </subcellularLocation>
</comment>
<evidence type="ECO:0000256" key="8">
    <source>
        <dbReference type="ARBA" id="ARBA00022989"/>
    </source>
</evidence>
<keyword evidence="5" id="KW-0808">Transferase</keyword>
<dbReference type="InterPro" id="IPR050428">
    <property type="entry name" value="TCS_sensor_his_kinase"/>
</dbReference>
<dbReference type="PROSITE" id="PS50109">
    <property type="entry name" value="HIS_KIN"/>
    <property type="match status" value="1"/>
</dbReference>
<evidence type="ECO:0000259" key="11">
    <source>
        <dbReference type="PROSITE" id="PS50109"/>
    </source>
</evidence>
<dbReference type="CDD" id="cd00082">
    <property type="entry name" value="HisKA"/>
    <property type="match status" value="1"/>
</dbReference>
<dbReference type="PANTHER" id="PTHR45436:SF16">
    <property type="entry name" value="HISTIDINE KINASE"/>
    <property type="match status" value="1"/>
</dbReference>
<gene>
    <name evidence="12" type="ORF">IP93_00072</name>
</gene>
<dbReference type="Pfam" id="PF02518">
    <property type="entry name" value="HATPase_c"/>
    <property type="match status" value="1"/>
</dbReference>
<keyword evidence="8 10" id="KW-1133">Transmembrane helix</keyword>
<dbReference type="InterPro" id="IPR005467">
    <property type="entry name" value="His_kinase_dom"/>
</dbReference>
<keyword evidence="4" id="KW-0597">Phosphoprotein</keyword>
<organism evidence="12 13">
    <name type="scientific">Aerolutibacter ruishenii</name>
    <dbReference type="NCBI Taxonomy" id="686800"/>
    <lineage>
        <taxon>Bacteria</taxon>
        <taxon>Pseudomonadati</taxon>
        <taxon>Pseudomonadota</taxon>
        <taxon>Gammaproteobacteria</taxon>
        <taxon>Lysobacterales</taxon>
        <taxon>Lysobacteraceae</taxon>
        <taxon>Aerolutibacter</taxon>
    </lineage>
</organism>
<dbReference type="Gene3D" id="3.30.565.10">
    <property type="entry name" value="Histidine kinase-like ATPase, C-terminal domain"/>
    <property type="match status" value="1"/>
</dbReference>
<evidence type="ECO:0000313" key="12">
    <source>
        <dbReference type="EMBL" id="TWI14081.1"/>
    </source>
</evidence>
<dbReference type="GO" id="GO:0005886">
    <property type="term" value="C:plasma membrane"/>
    <property type="evidence" value="ECO:0007669"/>
    <property type="project" value="TreeGrafter"/>
</dbReference>
<dbReference type="PRINTS" id="PR00344">
    <property type="entry name" value="BCTRLSENSOR"/>
</dbReference>
<evidence type="ECO:0000256" key="1">
    <source>
        <dbReference type="ARBA" id="ARBA00000085"/>
    </source>
</evidence>
<dbReference type="EC" id="2.7.13.3" evidence="3"/>
<sequence>MTTQGLPRRIKRAFIAQAVLGSVVLFAVIVVASLWGAQRLQQQRIAEESQWFWHELARDPDTARTPHTSTLKGYFVPASGAPDVPVPEALRRLPPGMHVLAEGRAYVEQRPEGTLYVSFSPRFFNHAILAVTLPALVLALLSLWLMSWLTYRISKRLVVPVAWLAERVRTWDPRNSDAFKVDTDELPADSGVEVRRLSRALVGLNRRVHDFVRRERDFTRDASHELRTPLTVVRLSTDMMLAREDLDPPLRRSLTRVQAAGREMEAVIDAFMLLAREAEIEAQSEDFDVADVVAREVAMLQPLLADRPVTMAVEDRGGPRLHAPAGVLALMLRNLLSNAVQFTTAGTIRVIIAPDHIQIADTGIGMTPDVLAKVFDPFYKADLQAGEGKGVGMSIVHRLGERVGWPVSLASEPGKGTTATIQLVRRAGS</sequence>
<dbReference type="PANTHER" id="PTHR45436">
    <property type="entry name" value="SENSOR HISTIDINE KINASE YKOH"/>
    <property type="match status" value="1"/>
</dbReference>
<feature type="transmembrane region" description="Helical" evidence="10">
    <location>
        <begin position="123"/>
        <end position="146"/>
    </location>
</feature>
<protein>
    <recommendedName>
        <fullName evidence="3">histidine kinase</fullName>
        <ecNumber evidence="3">2.7.13.3</ecNumber>
    </recommendedName>
</protein>
<accession>A0A562M3A5</accession>
<keyword evidence="9 10" id="KW-0472">Membrane</keyword>